<evidence type="ECO:0000256" key="1">
    <source>
        <dbReference type="SAM" id="Phobius"/>
    </source>
</evidence>
<keyword evidence="1" id="KW-0472">Membrane</keyword>
<keyword evidence="1" id="KW-0812">Transmembrane</keyword>
<name>A0A928DPF1_9BACT</name>
<dbReference type="AlphaFoldDB" id="A0A928DPF1"/>
<organism evidence="2 3">
    <name type="scientific">Candidatus Avelusimicrobium gallicola</name>
    <dbReference type="NCBI Taxonomy" id="2562704"/>
    <lineage>
        <taxon>Bacteria</taxon>
        <taxon>Pseudomonadati</taxon>
        <taxon>Elusimicrobiota</taxon>
        <taxon>Elusimicrobia</taxon>
        <taxon>Elusimicrobiales</taxon>
        <taxon>Elusimicrobiaceae</taxon>
        <taxon>Candidatus Avelusimicrobium</taxon>
    </lineage>
</organism>
<dbReference type="Proteomes" id="UP000725649">
    <property type="component" value="Unassembled WGS sequence"/>
</dbReference>
<feature type="transmembrane region" description="Helical" evidence="1">
    <location>
        <begin position="61"/>
        <end position="84"/>
    </location>
</feature>
<reference evidence="2" key="1">
    <citation type="submission" date="2019-04" db="EMBL/GenBank/DDBJ databases">
        <title>Evolution of Biomass-Degrading Anaerobic Consortia Revealed by Metagenomics.</title>
        <authorList>
            <person name="Peng X."/>
        </authorList>
    </citation>
    <scope>NUCLEOTIDE SEQUENCE</scope>
    <source>
        <strain evidence="2">SIG66</strain>
    </source>
</reference>
<evidence type="ECO:0000313" key="2">
    <source>
        <dbReference type="EMBL" id="MBE6421522.1"/>
    </source>
</evidence>
<dbReference type="EMBL" id="SUVG01000006">
    <property type="protein sequence ID" value="MBE6421522.1"/>
    <property type="molecule type" value="Genomic_DNA"/>
</dbReference>
<gene>
    <name evidence="2" type="ORF">E7027_05285</name>
</gene>
<feature type="transmembrane region" description="Helical" evidence="1">
    <location>
        <begin position="90"/>
        <end position="107"/>
    </location>
</feature>
<sequence length="140" mass="16096">MNAIFALFFSLLAPGAGHVFVGNFTEGICIGLLFALWKSAVLPLGIRVLRITELEKLLKYFYVCNWLYILLVCYAVFSAFWRGFWCEDGHFLYAFLFAICLIVTYKNTFNRVIFTMLCGRTGIYDMVRSSRNIPSGEKEK</sequence>
<protein>
    <submittedName>
        <fullName evidence="2">Uncharacterized protein</fullName>
    </submittedName>
</protein>
<proteinExistence type="predicted"/>
<evidence type="ECO:0000313" key="3">
    <source>
        <dbReference type="Proteomes" id="UP000725649"/>
    </source>
</evidence>
<accession>A0A928DPF1</accession>
<keyword evidence="1" id="KW-1133">Transmembrane helix</keyword>
<comment type="caution">
    <text evidence="2">The sequence shown here is derived from an EMBL/GenBank/DDBJ whole genome shotgun (WGS) entry which is preliminary data.</text>
</comment>